<keyword evidence="3" id="KW-0378">Hydrolase</keyword>
<evidence type="ECO:0000256" key="5">
    <source>
        <dbReference type="SAM" id="SignalP"/>
    </source>
</evidence>
<evidence type="ECO:0000256" key="3">
    <source>
        <dbReference type="ARBA" id="ARBA00022801"/>
    </source>
</evidence>
<evidence type="ECO:0000256" key="4">
    <source>
        <dbReference type="ARBA" id="ARBA00023295"/>
    </source>
</evidence>
<keyword evidence="4" id="KW-0326">Glycosidase</keyword>
<dbReference type="InterPro" id="IPR045053">
    <property type="entry name" value="MAN-like"/>
</dbReference>
<evidence type="ECO:0000313" key="8">
    <source>
        <dbReference type="Proteomes" id="UP000616346"/>
    </source>
</evidence>
<dbReference type="EC" id="3.2.1.78" evidence="2"/>
<evidence type="ECO:0000259" key="6">
    <source>
        <dbReference type="Pfam" id="PF26410"/>
    </source>
</evidence>
<feature type="signal peptide" evidence="5">
    <location>
        <begin position="1"/>
        <end position="24"/>
    </location>
</feature>
<dbReference type="EMBL" id="JACSPQ010000002">
    <property type="protein sequence ID" value="MBD8001753.1"/>
    <property type="molecule type" value="Genomic_DNA"/>
</dbReference>
<sequence>MMKQFFCAVAVALLCISCSSPKQKAEQDMFVSVKNGQFIRNGKPYYYVGANFWYGAILGSEGTGGNRKRLCQELDSLKALGVNNLRVLVGADGKSGVPTKVEPTLQTAPGVYNDTILAGLDYLLMEMGKRDMLAVLYLNNSWEWSGGYGQYLEWAGFGKIPVPAIDGYEAFMNYVKQFPQSEAAKRLFSNYVNDIVTRTNRYTGKRYTDDPTIMSWQIGNEPRAFSQDNKEAFADWLEKAATQLDSLAPRQLISTGSEGKAGCEEDISLFERIHQNEHIDYLTIHIWPYNWGWVSEDSLQQKLDNAKQKTEKYITEHLSVAERCGKPMVIEEFGYPRDGFKFEKHAPTVARDSYYESVFGLINKHARTGGLLAGCNFWAWGGSASLPTGHDYWKPGDDYTGDPAQEAQGLNSVFSTDSTTLSLIRNINAILSCSDESY</sequence>
<reference evidence="7 8" key="1">
    <citation type="submission" date="2020-08" db="EMBL/GenBank/DDBJ databases">
        <title>A Genomic Blueprint of the Chicken Gut Microbiome.</title>
        <authorList>
            <person name="Gilroy R."/>
            <person name="Ravi A."/>
            <person name="Getino M."/>
            <person name="Pursley I."/>
            <person name="Horton D.L."/>
            <person name="Alikhan N.-F."/>
            <person name="Baker D."/>
            <person name="Gharbi K."/>
            <person name="Hall N."/>
            <person name="Watson M."/>
            <person name="Adriaenssens E.M."/>
            <person name="Foster-Nyarko E."/>
            <person name="Jarju S."/>
            <person name="Secka A."/>
            <person name="Antonio M."/>
            <person name="Oren A."/>
            <person name="Chaudhuri R."/>
            <person name="La Ragione R.M."/>
            <person name="Hildebrand F."/>
            <person name="Pallen M.J."/>
        </authorList>
    </citation>
    <scope>NUCLEOTIDE SEQUENCE [LARGE SCALE GENOMIC DNA]</scope>
    <source>
        <strain evidence="7 8">Sa1YUN3</strain>
    </source>
</reference>
<gene>
    <name evidence="7" type="ORF">H9626_05900</name>
</gene>
<dbReference type="InterPro" id="IPR001547">
    <property type="entry name" value="Glyco_hydro_5"/>
</dbReference>
<proteinExistence type="predicted"/>
<dbReference type="Gene3D" id="3.20.20.80">
    <property type="entry name" value="Glycosidases"/>
    <property type="match status" value="1"/>
</dbReference>
<feature type="chain" id="PRO_5045404961" description="mannan endo-1,4-beta-mannosidase" evidence="5">
    <location>
        <begin position="25"/>
        <end position="438"/>
    </location>
</feature>
<dbReference type="SUPFAM" id="SSF51445">
    <property type="entry name" value="(Trans)glycosidases"/>
    <property type="match status" value="1"/>
</dbReference>
<dbReference type="InterPro" id="IPR017853">
    <property type="entry name" value="GH"/>
</dbReference>
<dbReference type="Proteomes" id="UP000616346">
    <property type="component" value="Unassembled WGS sequence"/>
</dbReference>
<protein>
    <recommendedName>
        <fullName evidence="2">mannan endo-1,4-beta-mannosidase</fullName>
        <ecNumber evidence="2">3.2.1.78</ecNumber>
    </recommendedName>
</protein>
<accession>A0ABR8VAI8</accession>
<keyword evidence="5" id="KW-0732">Signal</keyword>
<comment type="catalytic activity">
    <reaction evidence="1">
        <text>Random hydrolysis of (1-&gt;4)-beta-D-mannosidic linkages in mannans, galactomannans and glucomannans.</text>
        <dbReference type="EC" id="3.2.1.78"/>
    </reaction>
</comment>
<evidence type="ECO:0000256" key="1">
    <source>
        <dbReference type="ARBA" id="ARBA00001678"/>
    </source>
</evidence>
<feature type="domain" description="Glycoside hydrolase family 5" evidence="6">
    <location>
        <begin position="30"/>
        <end position="431"/>
    </location>
</feature>
<organism evidence="7 8">
    <name type="scientific">Phocaeicola faecium</name>
    <dbReference type="NCBI Taxonomy" id="2762213"/>
    <lineage>
        <taxon>Bacteria</taxon>
        <taxon>Pseudomonadati</taxon>
        <taxon>Bacteroidota</taxon>
        <taxon>Bacteroidia</taxon>
        <taxon>Bacteroidales</taxon>
        <taxon>Bacteroidaceae</taxon>
        <taxon>Phocaeicola</taxon>
    </lineage>
</organism>
<evidence type="ECO:0000313" key="7">
    <source>
        <dbReference type="EMBL" id="MBD8001753.1"/>
    </source>
</evidence>
<dbReference type="PANTHER" id="PTHR31451">
    <property type="match status" value="1"/>
</dbReference>
<comment type="caution">
    <text evidence="7">The sequence shown here is derived from an EMBL/GenBank/DDBJ whole genome shotgun (WGS) entry which is preliminary data.</text>
</comment>
<keyword evidence="8" id="KW-1185">Reference proteome</keyword>
<name>A0ABR8VAI8_9BACT</name>
<dbReference type="PANTHER" id="PTHR31451:SF40">
    <property type="entry name" value="GLYCOSIDE HYDROLASE FAMILY 5 DOMAIN-CONTAINING PROTEIN"/>
    <property type="match status" value="1"/>
</dbReference>
<evidence type="ECO:0000256" key="2">
    <source>
        <dbReference type="ARBA" id="ARBA00012706"/>
    </source>
</evidence>
<dbReference type="Pfam" id="PF26410">
    <property type="entry name" value="GH5_mannosidase"/>
    <property type="match status" value="1"/>
</dbReference>